<reference evidence="2 3" key="1">
    <citation type="submission" date="2019-08" db="EMBL/GenBank/DDBJ databases">
        <title>Genome sequence of Gelidibacter salicanalis IC162T.</title>
        <authorList>
            <person name="Bowman J.P."/>
        </authorList>
    </citation>
    <scope>NUCLEOTIDE SEQUENCE [LARGE SCALE GENOMIC DNA]</scope>
    <source>
        <strain evidence="2 3">IC162</strain>
    </source>
</reference>
<organism evidence="2 3">
    <name type="scientific">Gelidibacter salicanalis</name>
    <dbReference type="NCBI Taxonomy" id="291193"/>
    <lineage>
        <taxon>Bacteria</taxon>
        <taxon>Pseudomonadati</taxon>
        <taxon>Bacteroidota</taxon>
        <taxon>Flavobacteriia</taxon>
        <taxon>Flavobacteriales</taxon>
        <taxon>Flavobacteriaceae</taxon>
        <taxon>Gelidibacter</taxon>
    </lineage>
</organism>
<dbReference type="EMBL" id="VORX01000005">
    <property type="protein sequence ID" value="TXE07466.1"/>
    <property type="molecule type" value="Genomic_DNA"/>
</dbReference>
<evidence type="ECO:0000313" key="2">
    <source>
        <dbReference type="EMBL" id="TXE07466.1"/>
    </source>
</evidence>
<keyword evidence="3" id="KW-1185">Reference proteome</keyword>
<accession>A0A5C7AFA6</accession>
<feature type="transmembrane region" description="Helical" evidence="1">
    <location>
        <begin position="31"/>
        <end position="52"/>
    </location>
</feature>
<keyword evidence="1" id="KW-1133">Transmembrane helix</keyword>
<evidence type="ECO:0000256" key="1">
    <source>
        <dbReference type="SAM" id="Phobius"/>
    </source>
</evidence>
<name>A0A5C7AFA6_9FLAO</name>
<dbReference type="RefSeq" id="WP_146893528.1">
    <property type="nucleotide sequence ID" value="NZ_VORX01000005.1"/>
</dbReference>
<dbReference type="OrthoDB" id="9874985at2"/>
<dbReference type="AlphaFoldDB" id="A0A5C7AFA6"/>
<feature type="transmembrane region" description="Helical" evidence="1">
    <location>
        <begin position="7"/>
        <end position="25"/>
    </location>
</feature>
<sequence length="137" mass="15648">MDYKTFIKRDYVLVLLISVLYFLTVKNVVPVVAYLVIAVISSIYFFPVKLFLGDAFDNTSKKKHILAALSYFVTSNIITLTASVFFQEESGFVHTTLGIYALINLGFLFYFYWTEKSRYNVILCCCVLVLTSAKFAI</sequence>
<dbReference type="Proteomes" id="UP000321734">
    <property type="component" value="Unassembled WGS sequence"/>
</dbReference>
<feature type="transmembrane region" description="Helical" evidence="1">
    <location>
        <begin position="92"/>
        <end position="112"/>
    </location>
</feature>
<comment type="caution">
    <text evidence="2">The sequence shown here is derived from an EMBL/GenBank/DDBJ whole genome shotgun (WGS) entry which is preliminary data.</text>
</comment>
<evidence type="ECO:0000313" key="3">
    <source>
        <dbReference type="Proteomes" id="UP000321734"/>
    </source>
</evidence>
<gene>
    <name evidence="2" type="ORF">ES711_11920</name>
</gene>
<keyword evidence="1" id="KW-0472">Membrane</keyword>
<keyword evidence="1" id="KW-0812">Transmembrane</keyword>
<protein>
    <submittedName>
        <fullName evidence="2">Uncharacterized protein</fullName>
    </submittedName>
</protein>
<proteinExistence type="predicted"/>
<feature type="transmembrane region" description="Helical" evidence="1">
    <location>
        <begin position="64"/>
        <end position="86"/>
    </location>
</feature>